<evidence type="ECO:0000313" key="4">
    <source>
        <dbReference type="EMBL" id="KAK5063408.1"/>
    </source>
</evidence>
<accession>A0ABR0JHD0</accession>
<comment type="similarity">
    <text evidence="1 3">Belongs to the class-III pyridoxal-phosphate-dependent aminotransferase family.</text>
</comment>
<proteinExistence type="inferred from homology"/>
<evidence type="ECO:0000313" key="5">
    <source>
        <dbReference type="Proteomes" id="UP001345691"/>
    </source>
</evidence>
<dbReference type="PANTHER" id="PTHR43094:SF1">
    <property type="entry name" value="AMINOTRANSFERASE CLASS-III"/>
    <property type="match status" value="1"/>
</dbReference>
<dbReference type="Pfam" id="PF00202">
    <property type="entry name" value="Aminotran_3"/>
    <property type="match status" value="1"/>
</dbReference>
<dbReference type="EMBL" id="JAVRRF010000007">
    <property type="protein sequence ID" value="KAK5063408.1"/>
    <property type="molecule type" value="Genomic_DNA"/>
</dbReference>
<dbReference type="PIRSF" id="PIRSF000521">
    <property type="entry name" value="Transaminase_4ab_Lys_Orn"/>
    <property type="match status" value="1"/>
</dbReference>
<name>A0ABR0JHD0_9EURO</name>
<dbReference type="Gene3D" id="3.40.640.10">
    <property type="entry name" value="Type I PLP-dependent aspartate aminotransferase-like (Major domain)"/>
    <property type="match status" value="1"/>
</dbReference>
<reference evidence="4 5" key="1">
    <citation type="submission" date="2023-08" db="EMBL/GenBank/DDBJ databases">
        <title>Black Yeasts Isolated from many extreme environments.</title>
        <authorList>
            <person name="Coleine C."/>
            <person name="Stajich J.E."/>
            <person name="Selbmann L."/>
        </authorList>
    </citation>
    <scope>NUCLEOTIDE SEQUENCE [LARGE SCALE GENOMIC DNA]</scope>
    <source>
        <strain evidence="4 5">CCFEE 6328</strain>
    </source>
</reference>
<evidence type="ECO:0000256" key="1">
    <source>
        <dbReference type="ARBA" id="ARBA00008954"/>
    </source>
</evidence>
<dbReference type="CDD" id="cd00610">
    <property type="entry name" value="OAT_like"/>
    <property type="match status" value="1"/>
</dbReference>
<dbReference type="Gene3D" id="3.90.1150.10">
    <property type="entry name" value="Aspartate Aminotransferase, domain 1"/>
    <property type="match status" value="1"/>
</dbReference>
<dbReference type="InterPro" id="IPR015421">
    <property type="entry name" value="PyrdxlP-dep_Trfase_major"/>
</dbReference>
<evidence type="ECO:0000256" key="2">
    <source>
        <dbReference type="ARBA" id="ARBA00022898"/>
    </source>
</evidence>
<comment type="caution">
    <text evidence="4">The sequence shown here is derived from an EMBL/GenBank/DDBJ whole genome shotgun (WGS) entry which is preliminary data.</text>
</comment>
<dbReference type="InterPro" id="IPR015424">
    <property type="entry name" value="PyrdxlP-dep_Trfase"/>
</dbReference>
<dbReference type="SUPFAM" id="SSF53383">
    <property type="entry name" value="PLP-dependent transferases"/>
    <property type="match status" value="1"/>
</dbReference>
<organism evidence="4 5">
    <name type="scientific">Exophiala sideris</name>
    <dbReference type="NCBI Taxonomy" id="1016849"/>
    <lineage>
        <taxon>Eukaryota</taxon>
        <taxon>Fungi</taxon>
        <taxon>Dikarya</taxon>
        <taxon>Ascomycota</taxon>
        <taxon>Pezizomycotina</taxon>
        <taxon>Eurotiomycetes</taxon>
        <taxon>Chaetothyriomycetidae</taxon>
        <taxon>Chaetothyriales</taxon>
        <taxon>Herpotrichiellaceae</taxon>
        <taxon>Exophiala</taxon>
    </lineage>
</organism>
<sequence>MIASPEPTAIFHRSLNKNYNIASGGQGVYILHPDGSRTLDGSSGAAVSCLGHGHKAVIEAIVEQARKMAFAHTSFFTSDPAEELARFLIDQSDNAFTKVMFLSSGSEAVESAIKLTRQYHVSRGDPKRVNFICREYAYHGNTLGALSAGFNPPRRRTFEPLLSAAFHHVSPCFFSRDAKDGEDEDAYVERLVQEYEEMFETLDPSSVAAVLVEPMSGATLGAVPAARGYLARLRELCDKYGALLIFDEVMCGMGRAGTLHAWQSLGNVVPDLQTIGKGLGAGYQPISAVLVNPKVHQIMETSQNQHPFISGHTYQGHSIGCAAALATQHTIITDGLLANVRAMGALCEEQLQKQVPKLKEIRGMGLFIAVEFATQHGQGIAADVASTCLSNGAAVYLCSSAVDAILFAPPFIINEQEVYELVSIFVASTKEVLRQRGQTTE</sequence>
<dbReference type="PANTHER" id="PTHR43094">
    <property type="entry name" value="AMINOTRANSFERASE"/>
    <property type="match status" value="1"/>
</dbReference>
<dbReference type="Proteomes" id="UP001345691">
    <property type="component" value="Unassembled WGS sequence"/>
</dbReference>
<dbReference type="InterPro" id="IPR015422">
    <property type="entry name" value="PyrdxlP-dep_Trfase_small"/>
</dbReference>
<evidence type="ECO:0000256" key="3">
    <source>
        <dbReference type="RuleBase" id="RU003560"/>
    </source>
</evidence>
<gene>
    <name evidence="4" type="ORF">LTR69_004114</name>
</gene>
<protein>
    <submittedName>
        <fullName evidence="4">Uncharacterized protein</fullName>
    </submittedName>
</protein>
<keyword evidence="5" id="KW-1185">Reference proteome</keyword>
<dbReference type="InterPro" id="IPR005814">
    <property type="entry name" value="Aminotrans_3"/>
</dbReference>
<keyword evidence="2 3" id="KW-0663">Pyridoxal phosphate</keyword>